<keyword evidence="1" id="KW-1133">Transmembrane helix</keyword>
<protein>
    <submittedName>
        <fullName evidence="2">Uncharacterized protein</fullName>
    </submittedName>
</protein>
<dbReference type="EMBL" id="GBXM01019105">
    <property type="protein sequence ID" value="JAH89472.1"/>
    <property type="molecule type" value="Transcribed_RNA"/>
</dbReference>
<keyword evidence="1" id="KW-0812">Transmembrane</keyword>
<evidence type="ECO:0000313" key="2">
    <source>
        <dbReference type="EMBL" id="JAH89472.1"/>
    </source>
</evidence>
<proteinExistence type="predicted"/>
<accession>A0A0E9WGJ3</accession>
<reference evidence="2" key="1">
    <citation type="submission" date="2014-11" db="EMBL/GenBank/DDBJ databases">
        <authorList>
            <person name="Amaro Gonzalez C."/>
        </authorList>
    </citation>
    <scope>NUCLEOTIDE SEQUENCE</scope>
</reference>
<sequence length="56" mass="6669">MLLVHLRTRTNKRNTFLHLLILIHLHIMHIQLLICTNSFLIFRSPPCSHKQCLPLE</sequence>
<dbReference type="AlphaFoldDB" id="A0A0E9WGJ3"/>
<reference evidence="2" key="2">
    <citation type="journal article" date="2015" name="Fish Shellfish Immunol.">
        <title>Early steps in the European eel (Anguilla anguilla)-Vibrio vulnificus interaction in the gills: Role of the RtxA13 toxin.</title>
        <authorList>
            <person name="Callol A."/>
            <person name="Pajuelo D."/>
            <person name="Ebbesson L."/>
            <person name="Teles M."/>
            <person name="MacKenzie S."/>
            <person name="Amaro C."/>
        </authorList>
    </citation>
    <scope>NUCLEOTIDE SEQUENCE</scope>
</reference>
<evidence type="ECO:0000256" key="1">
    <source>
        <dbReference type="SAM" id="Phobius"/>
    </source>
</evidence>
<keyword evidence="1" id="KW-0472">Membrane</keyword>
<feature type="transmembrane region" description="Helical" evidence="1">
    <location>
        <begin position="16"/>
        <end position="42"/>
    </location>
</feature>
<organism evidence="2">
    <name type="scientific">Anguilla anguilla</name>
    <name type="common">European freshwater eel</name>
    <name type="synonym">Muraena anguilla</name>
    <dbReference type="NCBI Taxonomy" id="7936"/>
    <lineage>
        <taxon>Eukaryota</taxon>
        <taxon>Metazoa</taxon>
        <taxon>Chordata</taxon>
        <taxon>Craniata</taxon>
        <taxon>Vertebrata</taxon>
        <taxon>Euteleostomi</taxon>
        <taxon>Actinopterygii</taxon>
        <taxon>Neopterygii</taxon>
        <taxon>Teleostei</taxon>
        <taxon>Anguilliformes</taxon>
        <taxon>Anguillidae</taxon>
        <taxon>Anguilla</taxon>
    </lineage>
</organism>
<name>A0A0E9WGJ3_ANGAN</name>